<dbReference type="EMBL" id="LATX01000408">
    <property type="protein sequence ID" value="KTB46332.1"/>
    <property type="molecule type" value="Genomic_DNA"/>
</dbReference>
<evidence type="ECO:0008006" key="4">
    <source>
        <dbReference type="Google" id="ProtNLM"/>
    </source>
</evidence>
<dbReference type="AlphaFoldDB" id="A0A0W0GCN4"/>
<organism evidence="2 3">
    <name type="scientific">Moniliophthora roreri</name>
    <name type="common">Frosty pod rot fungus</name>
    <name type="synonym">Monilia roreri</name>
    <dbReference type="NCBI Taxonomy" id="221103"/>
    <lineage>
        <taxon>Eukaryota</taxon>
        <taxon>Fungi</taxon>
        <taxon>Dikarya</taxon>
        <taxon>Basidiomycota</taxon>
        <taxon>Agaricomycotina</taxon>
        <taxon>Agaricomycetes</taxon>
        <taxon>Agaricomycetidae</taxon>
        <taxon>Agaricales</taxon>
        <taxon>Marasmiineae</taxon>
        <taxon>Marasmiaceae</taxon>
        <taxon>Moniliophthora</taxon>
    </lineage>
</organism>
<sequence>MKIMMRLKGKPEKINNWMNTAILYNETWEQAQQYGKRWDKDNRRTQQTFQKKEGTSIKKISEAGRKEYMAKGLYFQCGRSRHRVKDCPDGAKKKEQKKEEPRKMTKEKQYVKIHALVNDQSKEEKDLLHLMEQKGF</sequence>
<comment type="caution">
    <text evidence="2">The sequence shown here is derived from an EMBL/GenBank/DDBJ whole genome shotgun (WGS) entry which is preliminary data.</text>
</comment>
<gene>
    <name evidence="2" type="ORF">WG66_1091</name>
</gene>
<dbReference type="Proteomes" id="UP000054988">
    <property type="component" value="Unassembled WGS sequence"/>
</dbReference>
<protein>
    <recommendedName>
        <fullName evidence="4">CCHC-type domain-containing protein</fullName>
    </recommendedName>
</protein>
<evidence type="ECO:0000256" key="1">
    <source>
        <dbReference type="SAM" id="MobiDB-lite"/>
    </source>
</evidence>
<accession>A0A0W0GCN4</accession>
<feature type="compositionally biased region" description="Basic and acidic residues" evidence="1">
    <location>
        <begin position="85"/>
        <end position="107"/>
    </location>
</feature>
<proteinExistence type="predicted"/>
<feature type="region of interest" description="Disordered" evidence="1">
    <location>
        <begin position="37"/>
        <end position="56"/>
    </location>
</feature>
<name>A0A0W0GCN4_MONRR</name>
<evidence type="ECO:0000313" key="2">
    <source>
        <dbReference type="EMBL" id="KTB46332.1"/>
    </source>
</evidence>
<feature type="region of interest" description="Disordered" evidence="1">
    <location>
        <begin position="84"/>
        <end position="107"/>
    </location>
</feature>
<reference evidence="2 3" key="1">
    <citation type="submission" date="2015-12" db="EMBL/GenBank/DDBJ databases">
        <title>Draft genome sequence of Moniliophthora roreri, the causal agent of frosty pod rot of cacao.</title>
        <authorList>
            <person name="Aime M.C."/>
            <person name="Diaz-Valderrama J.R."/>
            <person name="Kijpornyongpan T."/>
            <person name="Phillips-Mora W."/>
        </authorList>
    </citation>
    <scope>NUCLEOTIDE SEQUENCE [LARGE SCALE GENOMIC DNA]</scope>
    <source>
        <strain evidence="2 3">MCA 2952</strain>
    </source>
</reference>
<evidence type="ECO:0000313" key="3">
    <source>
        <dbReference type="Proteomes" id="UP000054988"/>
    </source>
</evidence>